<dbReference type="Proteomes" id="UP000297851">
    <property type="component" value="Unassembled WGS sequence"/>
</dbReference>
<evidence type="ECO:0000259" key="2">
    <source>
        <dbReference type="Pfam" id="PF12697"/>
    </source>
</evidence>
<sequence>MNERVNSMPPATQTQNVTDARTMARRTGTLLGGMPYLRFGTGSPLVVIPGLTQNFEPTIGVERMLVTRMLAPVAARHRVLRLTPRPGLDPNASMADIARDYADALRLEFPGPIDVIGTSTGGSIALQLAADHPDVVQRLVVVCAAYTLGPNGKKVQRRVAEEVLAGRPRQAGRKMFSVLGDKPPSRLAAGMGWMLGPRTFGKASPDLITTIRAEDAFNLRDRLGEIEAPTLLIGGDRDGFYTPELFRETVARIPNARLILYPGKGHMAAISDPRLLPDILEFLDGSDAGGRAGGAHSPSARSAGTHPSTL</sequence>
<keyword evidence="3" id="KW-0378">Hydrolase</keyword>
<feature type="compositionally biased region" description="Polar residues" evidence="1">
    <location>
        <begin position="299"/>
        <end position="310"/>
    </location>
</feature>
<dbReference type="Gene3D" id="3.40.50.1820">
    <property type="entry name" value="alpha/beta hydrolase"/>
    <property type="match status" value="1"/>
</dbReference>
<gene>
    <name evidence="3" type="ORF">E3T25_10105</name>
</gene>
<dbReference type="InterPro" id="IPR000073">
    <property type="entry name" value="AB_hydrolase_1"/>
</dbReference>
<dbReference type="PRINTS" id="PR00111">
    <property type="entry name" value="ABHYDROLASE"/>
</dbReference>
<keyword evidence="4" id="KW-1185">Reference proteome</keyword>
<proteinExistence type="predicted"/>
<dbReference type="Pfam" id="PF12697">
    <property type="entry name" value="Abhydrolase_6"/>
    <property type="match status" value="1"/>
</dbReference>
<dbReference type="SUPFAM" id="SSF53474">
    <property type="entry name" value="alpha/beta-Hydrolases"/>
    <property type="match status" value="1"/>
</dbReference>
<feature type="region of interest" description="Disordered" evidence="1">
    <location>
        <begin position="290"/>
        <end position="310"/>
    </location>
</feature>
<dbReference type="GO" id="GO:0016787">
    <property type="term" value="F:hydrolase activity"/>
    <property type="evidence" value="ECO:0007669"/>
    <property type="project" value="UniProtKB-KW"/>
</dbReference>
<evidence type="ECO:0000256" key="1">
    <source>
        <dbReference type="SAM" id="MobiDB-lite"/>
    </source>
</evidence>
<name>A0ABY2JAP3_9MICO</name>
<comment type="caution">
    <text evidence="3">The sequence shown here is derived from an EMBL/GenBank/DDBJ whole genome shotgun (WGS) entry which is preliminary data.</text>
</comment>
<dbReference type="InterPro" id="IPR050266">
    <property type="entry name" value="AB_hydrolase_sf"/>
</dbReference>
<dbReference type="InterPro" id="IPR029058">
    <property type="entry name" value="AB_hydrolase_fold"/>
</dbReference>
<dbReference type="PANTHER" id="PTHR43798">
    <property type="entry name" value="MONOACYLGLYCEROL LIPASE"/>
    <property type="match status" value="1"/>
</dbReference>
<reference evidence="3 4" key="1">
    <citation type="submission" date="2019-03" db="EMBL/GenBank/DDBJ databases">
        <title>Genomics of glacier-inhabiting Cryobacterium strains.</title>
        <authorList>
            <person name="Liu Q."/>
            <person name="Xin Y.-H."/>
        </authorList>
    </citation>
    <scope>NUCLEOTIDE SEQUENCE [LARGE SCALE GENOMIC DNA]</scope>
    <source>
        <strain evidence="3 4">TMT2-16</strain>
    </source>
</reference>
<dbReference type="EMBL" id="SOGO01000030">
    <property type="protein sequence ID" value="TFD02026.1"/>
    <property type="molecule type" value="Genomic_DNA"/>
</dbReference>
<feature type="domain" description="AB hydrolase-1" evidence="2">
    <location>
        <begin position="46"/>
        <end position="274"/>
    </location>
</feature>
<accession>A0ABY2JAP3</accession>
<evidence type="ECO:0000313" key="4">
    <source>
        <dbReference type="Proteomes" id="UP000297851"/>
    </source>
</evidence>
<organism evidence="3 4">
    <name type="scientific">Cryobacterium sandaracinum</name>
    <dbReference type="NCBI Taxonomy" id="1259247"/>
    <lineage>
        <taxon>Bacteria</taxon>
        <taxon>Bacillati</taxon>
        <taxon>Actinomycetota</taxon>
        <taxon>Actinomycetes</taxon>
        <taxon>Micrococcales</taxon>
        <taxon>Microbacteriaceae</taxon>
        <taxon>Cryobacterium</taxon>
    </lineage>
</organism>
<evidence type="ECO:0000313" key="3">
    <source>
        <dbReference type="EMBL" id="TFD02026.1"/>
    </source>
</evidence>
<dbReference type="PANTHER" id="PTHR43798:SF33">
    <property type="entry name" value="HYDROLASE, PUTATIVE (AFU_ORTHOLOGUE AFUA_2G14860)-RELATED"/>
    <property type="match status" value="1"/>
</dbReference>
<protein>
    <submittedName>
        <fullName evidence="3">Alpha/beta fold hydrolase</fullName>
    </submittedName>
</protein>